<keyword evidence="4" id="KW-0443">Lipid metabolism</keyword>
<dbReference type="InterPro" id="IPR002123">
    <property type="entry name" value="Plipid/glycerol_acylTrfase"/>
</dbReference>
<evidence type="ECO:0000256" key="3">
    <source>
        <dbReference type="ARBA" id="ARBA00023315"/>
    </source>
</evidence>
<dbReference type="Proteomes" id="UP000010483">
    <property type="component" value="Chromosome"/>
</dbReference>
<evidence type="ECO:0000313" key="7">
    <source>
        <dbReference type="Proteomes" id="UP000010483"/>
    </source>
</evidence>
<dbReference type="BioCyc" id="CSTA292563:G1353-230-MONOMER"/>
<evidence type="ECO:0000313" key="6">
    <source>
        <dbReference type="EMBL" id="AFZ46211.1"/>
    </source>
</evidence>
<dbReference type="PATRIC" id="fig|292563.3.peg.240"/>
<feature type="domain" description="Phospholipid/glycerol acyltransferase" evidence="5">
    <location>
        <begin position="49"/>
        <end position="161"/>
    </location>
</feature>
<dbReference type="AlphaFoldDB" id="K9YGZ4"/>
<comment type="catalytic activity">
    <reaction evidence="4">
        <text>a 1-acyl-sn-glycero-3-phosphate + an acyl-CoA = a 1,2-diacyl-sn-glycero-3-phosphate + CoA</text>
        <dbReference type="Rhea" id="RHEA:19709"/>
        <dbReference type="ChEBI" id="CHEBI:57287"/>
        <dbReference type="ChEBI" id="CHEBI:57970"/>
        <dbReference type="ChEBI" id="CHEBI:58342"/>
        <dbReference type="ChEBI" id="CHEBI:58608"/>
        <dbReference type="EC" id="2.3.1.51"/>
    </reaction>
</comment>
<keyword evidence="4" id="KW-1208">Phospholipid metabolism</keyword>
<dbReference type="KEGG" id="csn:Cyast_0229"/>
<evidence type="ECO:0000259" key="5">
    <source>
        <dbReference type="SMART" id="SM00563"/>
    </source>
</evidence>
<dbReference type="Pfam" id="PF01553">
    <property type="entry name" value="Acyltransferase"/>
    <property type="match status" value="1"/>
</dbReference>
<dbReference type="GO" id="GO:0006654">
    <property type="term" value="P:phosphatidic acid biosynthetic process"/>
    <property type="evidence" value="ECO:0007669"/>
    <property type="project" value="TreeGrafter"/>
</dbReference>
<dbReference type="PANTHER" id="PTHR10434:SF11">
    <property type="entry name" value="1-ACYL-SN-GLYCEROL-3-PHOSPHATE ACYLTRANSFERASE"/>
    <property type="match status" value="1"/>
</dbReference>
<dbReference type="EC" id="2.3.1.51" evidence="4"/>
<keyword evidence="4" id="KW-0594">Phospholipid biosynthesis</keyword>
<evidence type="ECO:0000256" key="2">
    <source>
        <dbReference type="ARBA" id="ARBA00022679"/>
    </source>
</evidence>
<dbReference type="GO" id="GO:0003841">
    <property type="term" value="F:1-acylglycerol-3-phosphate O-acyltransferase activity"/>
    <property type="evidence" value="ECO:0007669"/>
    <property type="project" value="UniProtKB-UniRule"/>
</dbReference>
<dbReference type="STRING" id="292563.Cyast_0229"/>
<organism evidence="6 7">
    <name type="scientific">Cyanobacterium stanieri (strain ATCC 29140 / PCC 7202)</name>
    <dbReference type="NCBI Taxonomy" id="292563"/>
    <lineage>
        <taxon>Bacteria</taxon>
        <taxon>Bacillati</taxon>
        <taxon>Cyanobacteriota</taxon>
        <taxon>Cyanophyceae</taxon>
        <taxon>Oscillatoriophycideae</taxon>
        <taxon>Chroococcales</taxon>
        <taxon>Geminocystaceae</taxon>
        <taxon>Cyanobacterium</taxon>
    </lineage>
</organism>
<keyword evidence="7" id="KW-1185">Reference proteome</keyword>
<evidence type="ECO:0000256" key="1">
    <source>
        <dbReference type="ARBA" id="ARBA00008655"/>
    </source>
</evidence>
<comment type="similarity">
    <text evidence="1 4">Belongs to the 1-acyl-sn-glycerol-3-phosphate acyltransferase family.</text>
</comment>
<evidence type="ECO:0000256" key="4">
    <source>
        <dbReference type="RuleBase" id="RU361267"/>
    </source>
</evidence>
<protein>
    <recommendedName>
        <fullName evidence="4">1-acyl-sn-glycerol-3-phosphate acyltransferase</fullName>
        <ecNumber evidence="4">2.3.1.51</ecNumber>
    </recommendedName>
</protein>
<dbReference type="HOGENOM" id="CLU_027938_4_5_3"/>
<gene>
    <name evidence="6" type="ordered locus">Cyast_0229</name>
</gene>
<keyword evidence="2 4" id="KW-0808">Transferase</keyword>
<dbReference type="NCBIfam" id="TIGR00530">
    <property type="entry name" value="AGP_acyltrn"/>
    <property type="match status" value="1"/>
</dbReference>
<dbReference type="EMBL" id="CP003940">
    <property type="protein sequence ID" value="AFZ46211.1"/>
    <property type="molecule type" value="Genomic_DNA"/>
</dbReference>
<sequence length="214" mass="23488">MTKDSKPAIKKTNPAIYYLAKLLVVSPFFHGYFRGKVENVEKVPREGKLIIVSNHASVFDPPILACAMPRRVSFMAKQELFDSPIFGKLISFLGAYPVNRGEGDRNAIRQALARIEQEWATCVFIEGTRTPDGKVYNPKLGAALIAAKSQASILPVCLRGTENILVKGKKLPQPVSVTIKFGDVIAPPASTKKRDLEPVTQKCAEVINALHDSD</sequence>
<reference evidence="7" key="1">
    <citation type="journal article" date="2013" name="Proc. Natl. Acad. Sci. U.S.A.">
        <title>Improving the coverage of the cyanobacterial phylum using diversity-driven genome sequencing.</title>
        <authorList>
            <person name="Shih P.M."/>
            <person name="Wu D."/>
            <person name="Latifi A."/>
            <person name="Axen S.D."/>
            <person name="Fewer D.P."/>
            <person name="Talla E."/>
            <person name="Calteau A."/>
            <person name="Cai F."/>
            <person name="Tandeau de Marsac N."/>
            <person name="Rippka R."/>
            <person name="Herdman M."/>
            <person name="Sivonen K."/>
            <person name="Coursin T."/>
            <person name="Laurent T."/>
            <person name="Goodwin L."/>
            <person name="Nolan M."/>
            <person name="Davenport K.W."/>
            <person name="Han C.S."/>
            <person name="Rubin E.M."/>
            <person name="Eisen J.A."/>
            <person name="Woyke T."/>
            <person name="Gugger M."/>
            <person name="Kerfeld C.A."/>
        </authorList>
    </citation>
    <scope>NUCLEOTIDE SEQUENCE [LARGE SCALE GENOMIC DNA]</scope>
    <source>
        <strain evidence="7">ATCC 29140 / PCC 7202</strain>
    </source>
</reference>
<comment type="domain">
    <text evidence="4">The HXXXXD motif is essential for acyltransferase activity and may constitute the binding site for the phosphate moiety of the glycerol-3-phosphate.</text>
</comment>
<name>K9YGZ4_CYASC</name>
<keyword evidence="3 4" id="KW-0012">Acyltransferase</keyword>
<dbReference type="InterPro" id="IPR004552">
    <property type="entry name" value="AGP_acyltrans"/>
</dbReference>
<dbReference type="eggNOG" id="COG0204">
    <property type="taxonomic scope" value="Bacteria"/>
</dbReference>
<dbReference type="SUPFAM" id="SSF69593">
    <property type="entry name" value="Glycerol-3-phosphate (1)-acyltransferase"/>
    <property type="match status" value="1"/>
</dbReference>
<proteinExistence type="inferred from homology"/>
<dbReference type="GO" id="GO:0016020">
    <property type="term" value="C:membrane"/>
    <property type="evidence" value="ECO:0007669"/>
    <property type="project" value="InterPro"/>
</dbReference>
<dbReference type="CDD" id="cd07989">
    <property type="entry name" value="LPLAT_AGPAT-like"/>
    <property type="match status" value="1"/>
</dbReference>
<accession>K9YGZ4</accession>
<keyword evidence="4" id="KW-0444">Lipid biosynthesis</keyword>
<dbReference type="PANTHER" id="PTHR10434">
    <property type="entry name" value="1-ACYL-SN-GLYCEROL-3-PHOSPHATE ACYLTRANSFERASE"/>
    <property type="match status" value="1"/>
</dbReference>
<dbReference type="SMART" id="SM00563">
    <property type="entry name" value="PlsC"/>
    <property type="match status" value="1"/>
</dbReference>